<dbReference type="EMBL" id="KN817537">
    <property type="protein sequence ID" value="KJA24442.1"/>
    <property type="molecule type" value="Genomic_DNA"/>
</dbReference>
<reference evidence="3" key="1">
    <citation type="submission" date="2014-04" db="EMBL/GenBank/DDBJ databases">
        <title>Evolutionary Origins and Diversification of the Mycorrhizal Mutualists.</title>
        <authorList>
            <consortium name="DOE Joint Genome Institute"/>
            <consortium name="Mycorrhizal Genomics Consortium"/>
            <person name="Kohler A."/>
            <person name="Kuo A."/>
            <person name="Nagy L.G."/>
            <person name="Floudas D."/>
            <person name="Copeland A."/>
            <person name="Barry K.W."/>
            <person name="Cichocki N."/>
            <person name="Veneault-Fourrey C."/>
            <person name="LaButti K."/>
            <person name="Lindquist E.A."/>
            <person name="Lipzen A."/>
            <person name="Lundell T."/>
            <person name="Morin E."/>
            <person name="Murat C."/>
            <person name="Riley R."/>
            <person name="Ohm R."/>
            <person name="Sun H."/>
            <person name="Tunlid A."/>
            <person name="Henrissat B."/>
            <person name="Grigoriev I.V."/>
            <person name="Hibbett D.S."/>
            <person name="Martin F."/>
        </authorList>
    </citation>
    <scope>NUCLEOTIDE SEQUENCE [LARGE SCALE GENOMIC DNA]</scope>
    <source>
        <strain evidence="3">FD-334 SS-4</strain>
    </source>
</reference>
<dbReference type="AlphaFoldDB" id="A0A0D2LB14"/>
<protein>
    <submittedName>
        <fullName evidence="2">Uncharacterized protein</fullName>
    </submittedName>
</protein>
<proteinExistence type="predicted"/>
<evidence type="ECO:0000313" key="3">
    <source>
        <dbReference type="Proteomes" id="UP000054270"/>
    </source>
</evidence>
<feature type="region of interest" description="Disordered" evidence="1">
    <location>
        <begin position="84"/>
        <end position="114"/>
    </location>
</feature>
<feature type="compositionally biased region" description="Polar residues" evidence="1">
    <location>
        <begin position="84"/>
        <end position="95"/>
    </location>
</feature>
<accession>A0A0D2LB14</accession>
<organism evidence="2 3">
    <name type="scientific">Hypholoma sublateritium (strain FD-334 SS-4)</name>
    <dbReference type="NCBI Taxonomy" id="945553"/>
    <lineage>
        <taxon>Eukaryota</taxon>
        <taxon>Fungi</taxon>
        <taxon>Dikarya</taxon>
        <taxon>Basidiomycota</taxon>
        <taxon>Agaricomycotina</taxon>
        <taxon>Agaricomycetes</taxon>
        <taxon>Agaricomycetidae</taxon>
        <taxon>Agaricales</taxon>
        <taxon>Agaricineae</taxon>
        <taxon>Strophariaceae</taxon>
        <taxon>Hypholoma</taxon>
    </lineage>
</organism>
<gene>
    <name evidence="2" type="ORF">HYPSUDRAFT_38885</name>
</gene>
<evidence type="ECO:0000313" key="2">
    <source>
        <dbReference type="EMBL" id="KJA24442.1"/>
    </source>
</evidence>
<evidence type="ECO:0000256" key="1">
    <source>
        <dbReference type="SAM" id="MobiDB-lite"/>
    </source>
</evidence>
<sequence>MLPAFITRQARSKALSFRRAPCPATPTTLNFRRSLIPTHRWRSCTTPYRTCARSDAQRGARSTPEIMRAMNSTHRLATLLERSTGPSKQANTTDTLPGVLRANNGDEQTTKQNETKWDEWDTQELDEGCVGVRGCFYKASSQPGRDATNMMKAIRKTREERRI</sequence>
<name>A0A0D2LB14_HYPSF</name>
<dbReference type="Proteomes" id="UP000054270">
    <property type="component" value="Unassembled WGS sequence"/>
</dbReference>
<keyword evidence="3" id="KW-1185">Reference proteome</keyword>